<name>A0A7W1T404_9LIST</name>
<dbReference type="EMBL" id="JABJVM010000001">
    <property type="protein sequence ID" value="MBA3925078.1"/>
    <property type="molecule type" value="Genomic_DNA"/>
</dbReference>
<dbReference type="AlphaFoldDB" id="A0A7W1T404"/>
<dbReference type="PROSITE" id="PS51257">
    <property type="entry name" value="PROKAR_LIPOPROTEIN"/>
    <property type="match status" value="1"/>
</dbReference>
<organism evidence="2 3">
    <name type="scientific">Listeria rustica</name>
    <dbReference type="NCBI Taxonomy" id="2713503"/>
    <lineage>
        <taxon>Bacteria</taxon>
        <taxon>Bacillati</taxon>
        <taxon>Bacillota</taxon>
        <taxon>Bacilli</taxon>
        <taxon>Bacillales</taxon>
        <taxon>Listeriaceae</taxon>
        <taxon>Listeria</taxon>
    </lineage>
</organism>
<evidence type="ECO:0000313" key="2">
    <source>
        <dbReference type="EMBL" id="MBA3925078.1"/>
    </source>
</evidence>
<proteinExistence type="predicted"/>
<gene>
    <name evidence="2" type="ORF">HPK16_01890</name>
</gene>
<sequence length="124" mass="13983">MRKKIKVINISLFSIVILFLSACSSTSSMKTDNENAIYSAIIYESNLRVDNLHRISGEKSNLQGGKYELESSDNIFNEDGDKIKLEDLMVGDEVEIYFNPQVVVKETSPGQISAEYIRKIVKSE</sequence>
<comment type="caution">
    <text evidence="2">The sequence shown here is derived from an EMBL/GenBank/DDBJ whole genome shotgun (WGS) entry which is preliminary data.</text>
</comment>
<reference evidence="2 3" key="1">
    <citation type="submission" date="2020-05" db="EMBL/GenBank/DDBJ databases">
        <authorList>
            <person name="Carlin C.R."/>
        </authorList>
    </citation>
    <scope>NUCLEOTIDE SEQUENCE [LARGE SCALE GENOMIC DNA]</scope>
    <source>
        <strain evidence="2 3">FSL W9-0585</strain>
    </source>
</reference>
<feature type="chain" id="PRO_5030542406" description="DUF3221 domain-containing protein" evidence="1">
    <location>
        <begin position="30"/>
        <end position="124"/>
    </location>
</feature>
<dbReference type="Proteomes" id="UP000548787">
    <property type="component" value="Unassembled WGS sequence"/>
</dbReference>
<keyword evidence="1" id="KW-0732">Signal</keyword>
<evidence type="ECO:0000313" key="3">
    <source>
        <dbReference type="Proteomes" id="UP000548787"/>
    </source>
</evidence>
<feature type="signal peptide" evidence="1">
    <location>
        <begin position="1"/>
        <end position="29"/>
    </location>
</feature>
<dbReference type="RefSeq" id="WP_181675306.1">
    <property type="nucleotide sequence ID" value="NZ_JABJVM010000001.1"/>
</dbReference>
<reference evidence="2 3" key="2">
    <citation type="submission" date="2020-08" db="EMBL/GenBank/DDBJ databases">
        <title>Listeria ohnekaius sp. nov. and Listeria portnoyii sp. nov. isolated from non-agricultural and natural environments.</title>
        <authorList>
            <person name="Weller D."/>
            <person name="Belias A.M."/>
            <person name="Liao J."/>
            <person name="Guo S."/>
            <person name="Orsi R.H."/>
            <person name="Wiedmann M."/>
        </authorList>
    </citation>
    <scope>NUCLEOTIDE SEQUENCE [LARGE SCALE GENOMIC DNA]</scope>
    <source>
        <strain evidence="2 3">FSL W9-0585</strain>
    </source>
</reference>
<keyword evidence="3" id="KW-1185">Reference proteome</keyword>
<evidence type="ECO:0008006" key="4">
    <source>
        <dbReference type="Google" id="ProtNLM"/>
    </source>
</evidence>
<accession>A0A7W1T404</accession>
<protein>
    <recommendedName>
        <fullName evidence="4">DUF3221 domain-containing protein</fullName>
    </recommendedName>
</protein>
<evidence type="ECO:0000256" key="1">
    <source>
        <dbReference type="SAM" id="SignalP"/>
    </source>
</evidence>